<evidence type="ECO:0000313" key="1">
    <source>
        <dbReference type="EMBL" id="PMB00863.1"/>
    </source>
</evidence>
<comment type="caution">
    <text evidence="1">The sequence shown here is derived from an EMBL/GenBank/DDBJ whole genome shotgun (WGS) entry which is preliminary data.</text>
</comment>
<reference evidence="1 2" key="1">
    <citation type="submission" date="2017-07" db="EMBL/GenBank/DDBJ databases">
        <title>Genomes of Fischerella (Mastigocladus) sp. strains.</title>
        <authorList>
            <person name="Miller S.R."/>
        </authorList>
    </citation>
    <scope>NUCLEOTIDE SEQUENCE [LARGE SCALE GENOMIC DNA]</scope>
    <source>
        <strain evidence="1 2">CCMEE 5268</strain>
    </source>
</reference>
<dbReference type="Proteomes" id="UP000235025">
    <property type="component" value="Unassembled WGS sequence"/>
</dbReference>
<proteinExistence type="predicted"/>
<organism evidence="1 2">
    <name type="scientific">Fischerella thermalis CCMEE 5268</name>
    <dbReference type="NCBI Taxonomy" id="2019662"/>
    <lineage>
        <taxon>Bacteria</taxon>
        <taxon>Bacillati</taxon>
        <taxon>Cyanobacteriota</taxon>
        <taxon>Cyanophyceae</taxon>
        <taxon>Nostocales</taxon>
        <taxon>Hapalosiphonaceae</taxon>
        <taxon>Fischerella</taxon>
    </lineage>
</organism>
<evidence type="ECO:0000313" key="2">
    <source>
        <dbReference type="Proteomes" id="UP000235025"/>
    </source>
</evidence>
<protein>
    <submittedName>
        <fullName evidence="1">Proteophosphoglycan 5</fullName>
    </submittedName>
</protein>
<accession>A0A2N6KLX8</accession>
<name>A0A2N6KLX8_9CYAN</name>
<gene>
    <name evidence="1" type="ORF">CEN50_01660</name>
</gene>
<dbReference type="AlphaFoldDB" id="A0A2N6KLX8"/>
<dbReference type="EMBL" id="NMQA01000018">
    <property type="protein sequence ID" value="PMB00863.1"/>
    <property type="molecule type" value="Genomic_DNA"/>
</dbReference>
<sequence length="208" mass="23087">MSLVDVNLPPPSAMRGGWAALAAVLAARGWGKNVYAEPDQWLYHDGGGNWASLRFVERDKILLVGNDHEYSETYFREAAEYFQEEETDLLKGAPDWWGSRLDPSPFGEWIGFVYGWDGCRWQRAEYDAEDGFESVGLLESCSLTDLEHLKGYAADAPGLEGMPPSDEALRALVSADAQITPEMLQRVIPGWDVEAGVAAARKFLEMPV</sequence>